<keyword evidence="5" id="KW-1185">Reference proteome</keyword>
<feature type="chain" id="PRO_5001638764" description="Gamma-interferon-inducible lysosomal thiol reductase" evidence="3">
    <location>
        <begin position="23"/>
        <end position="256"/>
    </location>
</feature>
<evidence type="ECO:0000256" key="3">
    <source>
        <dbReference type="SAM" id="SignalP"/>
    </source>
</evidence>
<keyword evidence="2" id="KW-0325">Glycoprotein</keyword>
<protein>
    <recommendedName>
        <fullName evidence="6">Gamma-interferon-inducible lysosomal thiol reductase</fullName>
    </recommendedName>
</protein>
<dbReference type="PANTHER" id="PTHR13234:SF64">
    <property type="entry name" value="SAPOSIN A-TYPE DOMAIN-CONTAINING PROTEIN"/>
    <property type="match status" value="1"/>
</dbReference>
<dbReference type="Proteomes" id="UP000027138">
    <property type="component" value="Unassembled WGS sequence"/>
</dbReference>
<dbReference type="STRING" id="180498.A0A067JL95"/>
<dbReference type="OrthoDB" id="958254at2759"/>
<evidence type="ECO:0008006" key="6">
    <source>
        <dbReference type="Google" id="ProtNLM"/>
    </source>
</evidence>
<evidence type="ECO:0000313" key="4">
    <source>
        <dbReference type="EMBL" id="KDP20259.1"/>
    </source>
</evidence>
<dbReference type="Pfam" id="PF03227">
    <property type="entry name" value="GILT"/>
    <property type="match status" value="1"/>
</dbReference>
<dbReference type="InterPro" id="IPR004911">
    <property type="entry name" value="Interferon-induced_GILT"/>
</dbReference>
<dbReference type="EMBL" id="KK916568">
    <property type="protein sequence ID" value="KDP20259.1"/>
    <property type="molecule type" value="Genomic_DNA"/>
</dbReference>
<dbReference type="PANTHER" id="PTHR13234">
    <property type="entry name" value="GAMMA-INTERFERON INDUCIBLE LYSOSOMAL THIOL REDUCTASE GILT"/>
    <property type="match status" value="1"/>
</dbReference>
<evidence type="ECO:0000313" key="5">
    <source>
        <dbReference type="Proteomes" id="UP000027138"/>
    </source>
</evidence>
<dbReference type="GO" id="GO:0016671">
    <property type="term" value="F:oxidoreductase activity, acting on a sulfur group of donors, disulfide as acceptor"/>
    <property type="evidence" value="ECO:0007669"/>
    <property type="project" value="InterPro"/>
</dbReference>
<evidence type="ECO:0000256" key="2">
    <source>
        <dbReference type="ARBA" id="ARBA00023180"/>
    </source>
</evidence>
<comment type="similarity">
    <text evidence="1">Belongs to the GILT family.</text>
</comment>
<reference evidence="4 5" key="1">
    <citation type="journal article" date="2014" name="PLoS ONE">
        <title>Global Analysis of Gene Expression Profiles in Physic Nut (Jatropha curcas L.) Seedlings Exposed to Salt Stress.</title>
        <authorList>
            <person name="Zhang L."/>
            <person name="Zhang C."/>
            <person name="Wu P."/>
            <person name="Chen Y."/>
            <person name="Li M."/>
            <person name="Jiang H."/>
            <person name="Wu G."/>
        </authorList>
    </citation>
    <scope>NUCLEOTIDE SEQUENCE [LARGE SCALE GENOMIC DNA]</scope>
    <source>
        <strain evidence="5">cv. GZQX0401</strain>
        <tissue evidence="4">Young leaves</tissue>
    </source>
</reference>
<name>A0A067JL95_JATCU</name>
<feature type="signal peptide" evidence="3">
    <location>
        <begin position="1"/>
        <end position="22"/>
    </location>
</feature>
<organism evidence="4 5">
    <name type="scientific">Jatropha curcas</name>
    <name type="common">Barbados nut</name>
    <dbReference type="NCBI Taxonomy" id="180498"/>
    <lineage>
        <taxon>Eukaryota</taxon>
        <taxon>Viridiplantae</taxon>
        <taxon>Streptophyta</taxon>
        <taxon>Embryophyta</taxon>
        <taxon>Tracheophyta</taxon>
        <taxon>Spermatophyta</taxon>
        <taxon>Magnoliopsida</taxon>
        <taxon>eudicotyledons</taxon>
        <taxon>Gunneridae</taxon>
        <taxon>Pentapetalae</taxon>
        <taxon>rosids</taxon>
        <taxon>fabids</taxon>
        <taxon>Malpighiales</taxon>
        <taxon>Euphorbiaceae</taxon>
        <taxon>Crotonoideae</taxon>
        <taxon>Jatropheae</taxon>
        <taxon>Jatropha</taxon>
    </lineage>
</organism>
<dbReference type="PROSITE" id="PS51257">
    <property type="entry name" value="PROKAR_LIPOPROTEIN"/>
    <property type="match status" value="1"/>
</dbReference>
<proteinExistence type="inferred from homology"/>
<evidence type="ECO:0000256" key="1">
    <source>
        <dbReference type="ARBA" id="ARBA00005679"/>
    </source>
</evidence>
<dbReference type="KEGG" id="jcu:105650431"/>
<accession>A0A067JL95</accession>
<sequence length="256" mass="28765">MGSRKVLCFSIYSSLLFLFVSCSRNKIAVEPAPQVLNSKKVALSLYYETLCPYCRNFIVVDLAKVVKTDLMSILDLKLIPWGNAIRQSNNTIICQHGEDECYLNTIHACIINILPDVMKHFKFIKCIEEQSSPPIIAQNGAEASWKLCAQQLKFSSEAIKDCYDSGRGKQLLLQYGSKTDNLNPPHKYVPWVVVNETPLLEDYGNFVAYVCKSYKGKPTPKACGSHPSNSIYEKMSNQSFCSESPAMVQMKKEPQA</sequence>
<dbReference type="AlphaFoldDB" id="A0A067JL95"/>
<gene>
    <name evidence="4" type="ORF">JCGZ_08854</name>
</gene>
<keyword evidence="3" id="KW-0732">Signal</keyword>